<dbReference type="AlphaFoldDB" id="A0A1V4SSE0"/>
<dbReference type="Proteomes" id="UP000191554">
    <property type="component" value="Unassembled WGS sequence"/>
</dbReference>
<dbReference type="EMBL" id="MZGX01000001">
    <property type="protein sequence ID" value="OPX46365.1"/>
    <property type="molecule type" value="Genomic_DNA"/>
</dbReference>
<organism evidence="1 2">
    <name type="scientific">Ruminiclostridium hungatei</name>
    <name type="common">Clostridium hungatei</name>
    <dbReference type="NCBI Taxonomy" id="48256"/>
    <lineage>
        <taxon>Bacteria</taxon>
        <taxon>Bacillati</taxon>
        <taxon>Bacillota</taxon>
        <taxon>Clostridia</taxon>
        <taxon>Eubacteriales</taxon>
        <taxon>Oscillospiraceae</taxon>
        <taxon>Ruminiclostridium</taxon>
    </lineage>
</organism>
<accession>A0A1V4SSE0</accession>
<dbReference type="RefSeq" id="WP_080062683.1">
    <property type="nucleotide sequence ID" value="NZ_MZGX01000001.1"/>
</dbReference>
<evidence type="ECO:0000313" key="2">
    <source>
        <dbReference type="Proteomes" id="UP000191554"/>
    </source>
</evidence>
<comment type="caution">
    <text evidence="1">The sequence shown here is derived from an EMBL/GenBank/DDBJ whole genome shotgun (WGS) entry which is preliminary data.</text>
</comment>
<dbReference type="InterPro" id="IPR007197">
    <property type="entry name" value="rSAM"/>
</dbReference>
<gene>
    <name evidence="1" type="ORF">CLHUN_01810</name>
</gene>
<dbReference type="SUPFAM" id="SSF102114">
    <property type="entry name" value="Radical SAM enzymes"/>
    <property type="match status" value="1"/>
</dbReference>
<keyword evidence="2" id="KW-1185">Reference proteome</keyword>
<name>A0A1V4SSE0_RUMHU</name>
<sequence>MRVLLIDVDGKLPNLALMKLSTWHKSLGDEVFLNECINPDKVYISVLFTWNRSKVEKIMLLYPNAEIEVGGTGWDIHKTLPAEIEAYKPDYNLYKVSDILPRIKGGIATKESKIKKAETIVNAGMGFTSRGCIRNCGFCFVPPKEGKFHRVGEIQDLINPKSNVIILLDNNLTADPDCIEKLHEIRDRGLVVDITQGIDVRLVTPGIAHALSEVKHLRSIHYAWDLMPFERQVFEGIKILSEHVKLYKHICMMLTGYDTTFEEDMYRFRKLIEQGVKPYVMPYNKAYPTVKHQCFAGWVNSRKHTVCSFEEFEPWVKSQNKNQLNLFEGAWADG</sequence>
<dbReference type="GO" id="GO:0003824">
    <property type="term" value="F:catalytic activity"/>
    <property type="evidence" value="ECO:0007669"/>
    <property type="project" value="InterPro"/>
</dbReference>
<dbReference type="SFLD" id="SFLDS00029">
    <property type="entry name" value="Radical_SAM"/>
    <property type="match status" value="1"/>
</dbReference>
<dbReference type="InterPro" id="IPR058240">
    <property type="entry name" value="rSAM_sf"/>
</dbReference>
<dbReference type="OrthoDB" id="9801659at2"/>
<proteinExistence type="predicted"/>
<dbReference type="GO" id="GO:0051536">
    <property type="term" value="F:iron-sulfur cluster binding"/>
    <property type="evidence" value="ECO:0007669"/>
    <property type="project" value="InterPro"/>
</dbReference>
<reference evidence="1 2" key="1">
    <citation type="submission" date="2017-03" db="EMBL/GenBank/DDBJ databases">
        <title>Genome sequence of Clostridium hungatei DSM 14427.</title>
        <authorList>
            <person name="Poehlein A."/>
            <person name="Daniel R."/>
        </authorList>
    </citation>
    <scope>NUCLEOTIDE SEQUENCE [LARGE SCALE GENOMIC DNA]</scope>
    <source>
        <strain evidence="1 2">DSM 14427</strain>
    </source>
</reference>
<dbReference type="STRING" id="48256.CLHUN_01810"/>
<evidence type="ECO:0000313" key="1">
    <source>
        <dbReference type="EMBL" id="OPX46365.1"/>
    </source>
</evidence>
<protein>
    <submittedName>
        <fullName evidence="1">Radical SAM superfamily protein</fullName>
    </submittedName>
</protein>